<sequence length="94" mass="10912">MATKYAFSQSLKELRFHLCQKSDHSAATRQFLLRSYPTMKKHNPHTPILIREAFDVQPKVWARYEYGKEKMVPLSNLDEKAIESKVKELVSASS</sequence>
<dbReference type="Pfam" id="PF05047">
    <property type="entry name" value="L51_S25_CI-B8"/>
    <property type="match status" value="1"/>
</dbReference>
<dbReference type="InterPro" id="IPR016464">
    <property type="entry name" value="NADH_Ub_cplx-1_asu_su-2"/>
</dbReference>
<evidence type="ECO:0000259" key="10">
    <source>
        <dbReference type="SMART" id="SM00916"/>
    </source>
</evidence>
<dbReference type="STRING" id="253628.A0A0D2ANR1"/>
<evidence type="ECO:0000256" key="7">
    <source>
        <dbReference type="ARBA" id="ARBA00022982"/>
    </source>
</evidence>
<evidence type="ECO:0000313" key="11">
    <source>
        <dbReference type="EMBL" id="KIW00774.1"/>
    </source>
</evidence>
<dbReference type="AlphaFoldDB" id="A0A0D2ANR1"/>
<keyword evidence="7" id="KW-0249">Electron transport</keyword>
<keyword evidence="5" id="KW-0679">Respiratory chain</keyword>
<dbReference type="InParanoid" id="A0A0D2ANR1"/>
<keyword evidence="9" id="KW-0472">Membrane</keyword>
<gene>
    <name evidence="11" type="ORF">PV09_07754</name>
</gene>
<evidence type="ECO:0000256" key="6">
    <source>
        <dbReference type="ARBA" id="ARBA00022792"/>
    </source>
</evidence>
<keyword evidence="4" id="KW-0813">Transport</keyword>
<dbReference type="RefSeq" id="XP_016210643.1">
    <property type="nucleotide sequence ID" value="XM_016361564.1"/>
</dbReference>
<comment type="function">
    <text evidence="1">Accessory subunit of the mitochondrial membrane respiratory chain NADH dehydrogenase (Complex I), that is believed not to be involved in catalysis. Complex I functions in the transfer of electrons from NADH to the respiratory chain. The immediate electron acceptor for the enzyme is believed to be ubiquinone.</text>
</comment>
<dbReference type="EMBL" id="KN847560">
    <property type="protein sequence ID" value="KIW00774.1"/>
    <property type="molecule type" value="Genomic_DNA"/>
</dbReference>
<evidence type="ECO:0000313" key="12">
    <source>
        <dbReference type="Proteomes" id="UP000053259"/>
    </source>
</evidence>
<dbReference type="SMART" id="SM00916">
    <property type="entry name" value="L51_S25_CI-B8"/>
    <property type="match status" value="1"/>
</dbReference>
<dbReference type="PANTHER" id="PTHR12878:SF0">
    <property type="entry name" value="NADH DEHYDROGENASE [UBIQUINONE] 1 ALPHA SUBCOMPLEX SUBUNIT 2"/>
    <property type="match status" value="1"/>
</dbReference>
<dbReference type="GeneID" id="27315727"/>
<keyword evidence="12" id="KW-1185">Reference proteome</keyword>
<keyword evidence="6" id="KW-0999">Mitochondrion inner membrane</keyword>
<evidence type="ECO:0000256" key="9">
    <source>
        <dbReference type="ARBA" id="ARBA00023136"/>
    </source>
</evidence>
<keyword evidence="8" id="KW-0496">Mitochondrion</keyword>
<reference evidence="11 12" key="1">
    <citation type="submission" date="2015-01" db="EMBL/GenBank/DDBJ databases">
        <title>The Genome Sequence of Ochroconis gallopava CBS43764.</title>
        <authorList>
            <consortium name="The Broad Institute Genomics Platform"/>
            <person name="Cuomo C."/>
            <person name="de Hoog S."/>
            <person name="Gorbushina A."/>
            <person name="Stielow B."/>
            <person name="Teixiera M."/>
            <person name="Abouelleil A."/>
            <person name="Chapman S.B."/>
            <person name="Priest M."/>
            <person name="Young S.K."/>
            <person name="Wortman J."/>
            <person name="Nusbaum C."/>
            <person name="Birren B."/>
        </authorList>
    </citation>
    <scope>NUCLEOTIDE SEQUENCE [LARGE SCALE GENOMIC DNA]</scope>
    <source>
        <strain evidence="11 12">CBS 43764</strain>
    </source>
</reference>
<evidence type="ECO:0000256" key="5">
    <source>
        <dbReference type="ARBA" id="ARBA00022660"/>
    </source>
</evidence>
<dbReference type="PIRSF" id="PIRSF005822">
    <property type="entry name" value="NDUA2"/>
    <property type="match status" value="1"/>
</dbReference>
<dbReference type="InterPro" id="IPR007741">
    <property type="entry name" value="Ribosomal_mL43/mS25/NADH_DH"/>
</dbReference>
<dbReference type="Gene3D" id="3.40.30.10">
    <property type="entry name" value="Glutaredoxin"/>
    <property type="match status" value="1"/>
</dbReference>
<dbReference type="InterPro" id="IPR036249">
    <property type="entry name" value="Thioredoxin-like_sf"/>
</dbReference>
<accession>A0A0D2ANR1</accession>
<comment type="subcellular location">
    <subcellularLocation>
        <location evidence="2">Mitochondrion inner membrane</location>
        <topology evidence="2">Peripheral membrane protein</topology>
        <orientation evidence="2">Matrix side</orientation>
    </subcellularLocation>
</comment>
<proteinExistence type="inferred from homology"/>
<dbReference type="HOGENOM" id="CLU_110897_1_0_1"/>
<name>A0A0D2ANR1_9PEZI</name>
<evidence type="ECO:0000256" key="8">
    <source>
        <dbReference type="ARBA" id="ARBA00023128"/>
    </source>
</evidence>
<evidence type="ECO:0000256" key="1">
    <source>
        <dbReference type="ARBA" id="ARBA00003195"/>
    </source>
</evidence>
<feature type="domain" description="Ribosomal protein/NADH dehydrogenase" evidence="10">
    <location>
        <begin position="20"/>
        <end position="93"/>
    </location>
</feature>
<dbReference type="Proteomes" id="UP000053259">
    <property type="component" value="Unassembled WGS sequence"/>
</dbReference>
<dbReference type="PANTHER" id="PTHR12878">
    <property type="entry name" value="NADH-UBIQUINONE OXIDOREDUCTASE B8 SUBUNIT"/>
    <property type="match status" value="1"/>
</dbReference>
<evidence type="ECO:0000256" key="4">
    <source>
        <dbReference type="ARBA" id="ARBA00022448"/>
    </source>
</evidence>
<dbReference type="SUPFAM" id="SSF52833">
    <property type="entry name" value="Thioredoxin-like"/>
    <property type="match status" value="1"/>
</dbReference>
<dbReference type="GO" id="GO:0005743">
    <property type="term" value="C:mitochondrial inner membrane"/>
    <property type="evidence" value="ECO:0007669"/>
    <property type="project" value="UniProtKB-SubCell"/>
</dbReference>
<comment type="similarity">
    <text evidence="3">Belongs to the complex I NDUFA2 subunit family.</text>
</comment>
<organism evidence="11 12">
    <name type="scientific">Verruconis gallopava</name>
    <dbReference type="NCBI Taxonomy" id="253628"/>
    <lineage>
        <taxon>Eukaryota</taxon>
        <taxon>Fungi</taxon>
        <taxon>Dikarya</taxon>
        <taxon>Ascomycota</taxon>
        <taxon>Pezizomycotina</taxon>
        <taxon>Dothideomycetes</taxon>
        <taxon>Pleosporomycetidae</taxon>
        <taxon>Venturiales</taxon>
        <taxon>Sympoventuriaceae</taxon>
        <taxon>Verruconis</taxon>
    </lineage>
</organism>
<protein>
    <recommendedName>
        <fullName evidence="10">Ribosomal protein/NADH dehydrogenase domain-containing protein</fullName>
    </recommendedName>
</protein>
<evidence type="ECO:0000256" key="3">
    <source>
        <dbReference type="ARBA" id="ARBA00008939"/>
    </source>
</evidence>
<evidence type="ECO:0000256" key="2">
    <source>
        <dbReference type="ARBA" id="ARBA00004443"/>
    </source>
</evidence>
<dbReference type="VEuPathDB" id="FungiDB:PV09_07754"/>
<dbReference type="OrthoDB" id="10250268at2759"/>